<dbReference type="EMBL" id="WMLB01000031">
    <property type="protein sequence ID" value="MTH69456.1"/>
    <property type="molecule type" value="Genomic_DNA"/>
</dbReference>
<dbReference type="AlphaFoldDB" id="A0A6I3MDH8"/>
<sequence>MTDTTPATSRIWSLPVLRAFAPPPETTPAEQAAHTTELVPWERPGAPLRTNHRAAARGHYAPSVVGAPTSTRQAEILNTALIGPPTGTKGVVNGRDVLSRTSVTHDPITAYNAQPREVSSPNTVVMGDVGAGKSSFVKTVCVLRPLVLTGRRAVVFDKKDQAGEGEYSNVVRRYGTEPIRFTADGTGTRLNLLDPVIARGTGTRGQARLLATIARLARDDQHLDGAEHEALRAALRRTLAKFEDGRVPTLADVVPNLGVIDDDQYRDLSPSAKDALHHAGLAVRWTLNGLLDEYAGLLDGETSASVDLTGKLTSFDISQLPDDGPAVPVVMAIGNMWMLGRLRADRGWATTVVYEEGWHMIGGPSARLIKANQKLSRGLGIANVFVMHKGTDVPRDSPGVTIIQEAQSIYVFRQGRPEDAAWCTDTFGFDPDTTDQITRLRDGHYVFKYGAHPETHVQHIRSNWEIDVTNTDEALAAPTERNR</sequence>
<dbReference type="SUPFAM" id="SSF52540">
    <property type="entry name" value="P-loop containing nucleoside triphosphate hydrolases"/>
    <property type="match status" value="1"/>
</dbReference>
<name>A0A6I3MDH8_9MICO</name>
<dbReference type="RefSeq" id="WP_155052507.1">
    <property type="nucleotide sequence ID" value="NZ_BAAAIB010000011.1"/>
</dbReference>
<proteinExistence type="predicted"/>
<dbReference type="OrthoDB" id="3972227at2"/>
<evidence type="ECO:0000313" key="1">
    <source>
        <dbReference type="EMBL" id="MTH69456.1"/>
    </source>
</evidence>
<accession>A0A6I3MDH8</accession>
<keyword evidence="2" id="KW-1185">Reference proteome</keyword>
<dbReference type="Gene3D" id="3.40.50.300">
    <property type="entry name" value="P-loop containing nucleotide triphosphate hydrolases"/>
    <property type="match status" value="2"/>
</dbReference>
<organism evidence="1 2">
    <name type="scientific">Agromyces bracchium</name>
    <dbReference type="NCBI Taxonomy" id="88376"/>
    <lineage>
        <taxon>Bacteria</taxon>
        <taxon>Bacillati</taxon>
        <taxon>Actinomycetota</taxon>
        <taxon>Actinomycetes</taxon>
        <taxon>Micrococcales</taxon>
        <taxon>Microbacteriaceae</taxon>
        <taxon>Agromyces</taxon>
    </lineage>
</organism>
<reference evidence="1 2" key="1">
    <citation type="submission" date="2019-11" db="EMBL/GenBank/DDBJ databases">
        <title>Agromyces kandeliae sp. nov., isolated from mangrove soil.</title>
        <authorList>
            <person name="Wang R."/>
        </authorList>
    </citation>
    <scope>NUCLEOTIDE SEQUENCE [LARGE SCALE GENOMIC DNA]</scope>
    <source>
        <strain evidence="1 2">JCM 11433</strain>
    </source>
</reference>
<evidence type="ECO:0000313" key="2">
    <source>
        <dbReference type="Proteomes" id="UP000433071"/>
    </source>
</evidence>
<protein>
    <submittedName>
        <fullName evidence="1">ATP/GTP-binding protein</fullName>
    </submittedName>
</protein>
<comment type="caution">
    <text evidence="1">The sequence shown here is derived from an EMBL/GenBank/DDBJ whole genome shotgun (WGS) entry which is preliminary data.</text>
</comment>
<dbReference type="Proteomes" id="UP000433071">
    <property type="component" value="Unassembled WGS sequence"/>
</dbReference>
<gene>
    <name evidence="1" type="ORF">GJ743_13870</name>
</gene>
<dbReference type="InterPro" id="IPR027417">
    <property type="entry name" value="P-loop_NTPase"/>
</dbReference>